<dbReference type="InterPro" id="IPR036875">
    <property type="entry name" value="Znf_CCHC_sf"/>
</dbReference>
<dbReference type="AlphaFoldDB" id="A0A9P6MFB6"/>
<feature type="domain" description="CCHC-type" evidence="3">
    <location>
        <begin position="223"/>
        <end position="237"/>
    </location>
</feature>
<dbReference type="SUPFAM" id="SSF57756">
    <property type="entry name" value="Retrovirus zinc finger-like domains"/>
    <property type="match status" value="1"/>
</dbReference>
<feature type="region of interest" description="Disordered" evidence="2">
    <location>
        <begin position="118"/>
        <end position="196"/>
    </location>
</feature>
<evidence type="ECO:0000259" key="3">
    <source>
        <dbReference type="PROSITE" id="PS50158"/>
    </source>
</evidence>
<comment type="caution">
    <text evidence="4">The sequence shown here is derived from an EMBL/GenBank/DDBJ whole genome shotgun (WGS) entry which is preliminary data.</text>
</comment>
<feature type="compositionally biased region" description="Low complexity" evidence="2">
    <location>
        <begin position="150"/>
        <end position="196"/>
    </location>
</feature>
<dbReference type="Gene3D" id="4.10.60.10">
    <property type="entry name" value="Zinc finger, CCHC-type"/>
    <property type="match status" value="1"/>
</dbReference>
<name>A0A9P6MFB6_9FUNG</name>
<keyword evidence="5" id="KW-1185">Reference proteome</keyword>
<dbReference type="Proteomes" id="UP000703661">
    <property type="component" value="Unassembled WGS sequence"/>
</dbReference>
<dbReference type="InterPro" id="IPR001878">
    <property type="entry name" value="Znf_CCHC"/>
</dbReference>
<accession>A0A9P6MFB6</accession>
<sequence length="262" mass="30039">MENLEAALASTILDDTTCASTIKAVSDETAAAATATVAHSTSAAIETTALDDDDDGLPAIAALIELLRPKTLLRPRNNLVEVESPPRHDLVGRILRTLQGRSCHPTLEMLKRTINHNRNNHYGNNYGRNDHHGSDYNRDNRYDNDHNRNNHYNNNYNLNNSNRNNNNNNNNSRNNYRYNNNRPNNYQNNDNNINNNHGYTYNQNTLAKLSLNEREQLRRIGACFRCRRIGHFKEQCPLNQSMNNVSRPARTNPDVWKFVNEQ</sequence>
<dbReference type="GO" id="GO:0008270">
    <property type="term" value="F:zinc ion binding"/>
    <property type="evidence" value="ECO:0007669"/>
    <property type="project" value="UniProtKB-KW"/>
</dbReference>
<dbReference type="GO" id="GO:0003676">
    <property type="term" value="F:nucleic acid binding"/>
    <property type="evidence" value="ECO:0007669"/>
    <property type="project" value="InterPro"/>
</dbReference>
<keyword evidence="1" id="KW-0863">Zinc-finger</keyword>
<evidence type="ECO:0000256" key="2">
    <source>
        <dbReference type="SAM" id="MobiDB-lite"/>
    </source>
</evidence>
<keyword evidence="1" id="KW-0862">Zinc</keyword>
<evidence type="ECO:0000256" key="1">
    <source>
        <dbReference type="PROSITE-ProRule" id="PRU00047"/>
    </source>
</evidence>
<protein>
    <recommendedName>
        <fullName evidence="3">CCHC-type domain-containing protein</fullName>
    </recommendedName>
</protein>
<evidence type="ECO:0000313" key="4">
    <source>
        <dbReference type="EMBL" id="KAF9996427.1"/>
    </source>
</evidence>
<keyword evidence="1" id="KW-0479">Metal-binding</keyword>
<gene>
    <name evidence="4" type="ORF">BGZ80_007250</name>
</gene>
<dbReference type="EMBL" id="JAAAID010003680">
    <property type="protein sequence ID" value="KAF9996427.1"/>
    <property type="molecule type" value="Genomic_DNA"/>
</dbReference>
<evidence type="ECO:0000313" key="5">
    <source>
        <dbReference type="Proteomes" id="UP000703661"/>
    </source>
</evidence>
<organism evidence="4 5">
    <name type="scientific">Entomortierella chlamydospora</name>
    <dbReference type="NCBI Taxonomy" id="101097"/>
    <lineage>
        <taxon>Eukaryota</taxon>
        <taxon>Fungi</taxon>
        <taxon>Fungi incertae sedis</taxon>
        <taxon>Mucoromycota</taxon>
        <taxon>Mortierellomycotina</taxon>
        <taxon>Mortierellomycetes</taxon>
        <taxon>Mortierellales</taxon>
        <taxon>Mortierellaceae</taxon>
        <taxon>Entomortierella</taxon>
    </lineage>
</organism>
<dbReference type="PROSITE" id="PS50158">
    <property type="entry name" value="ZF_CCHC"/>
    <property type="match status" value="1"/>
</dbReference>
<feature type="compositionally biased region" description="Basic and acidic residues" evidence="2">
    <location>
        <begin position="128"/>
        <end position="148"/>
    </location>
</feature>
<proteinExistence type="predicted"/>
<reference evidence="4" key="1">
    <citation type="journal article" date="2020" name="Fungal Divers.">
        <title>Resolving the Mortierellaceae phylogeny through synthesis of multi-gene phylogenetics and phylogenomics.</title>
        <authorList>
            <person name="Vandepol N."/>
            <person name="Liber J."/>
            <person name="Desiro A."/>
            <person name="Na H."/>
            <person name="Kennedy M."/>
            <person name="Barry K."/>
            <person name="Grigoriev I.V."/>
            <person name="Miller A.N."/>
            <person name="O'Donnell K."/>
            <person name="Stajich J.E."/>
            <person name="Bonito G."/>
        </authorList>
    </citation>
    <scope>NUCLEOTIDE SEQUENCE</scope>
    <source>
        <strain evidence="4">NRRL 2769</strain>
    </source>
</reference>